<dbReference type="VEuPathDB" id="VectorBase:ASIC013074"/>
<keyword evidence="4" id="KW-1185">Reference proteome</keyword>
<gene>
    <name evidence="2" type="ORF">ZHAS_00013074</name>
</gene>
<reference evidence="2 4" key="1">
    <citation type="journal article" date="2014" name="BMC Genomics">
        <title>Genome sequence of Anopheles sinensis provides insight into genetics basis of mosquito competence for malaria parasites.</title>
        <authorList>
            <person name="Zhou D."/>
            <person name="Zhang D."/>
            <person name="Ding G."/>
            <person name="Shi L."/>
            <person name="Hou Q."/>
            <person name="Ye Y."/>
            <person name="Xu Y."/>
            <person name="Zhou H."/>
            <person name="Xiong C."/>
            <person name="Li S."/>
            <person name="Yu J."/>
            <person name="Hong S."/>
            <person name="Yu X."/>
            <person name="Zou P."/>
            <person name="Chen C."/>
            <person name="Chang X."/>
            <person name="Wang W."/>
            <person name="Lv Y."/>
            <person name="Sun Y."/>
            <person name="Ma L."/>
            <person name="Shen B."/>
            <person name="Zhu C."/>
        </authorList>
    </citation>
    <scope>NUCLEOTIDE SEQUENCE [LARGE SCALE GENOMIC DNA]</scope>
</reference>
<dbReference type="EMBL" id="ATLV01020337">
    <property type="status" value="NOT_ANNOTATED_CDS"/>
    <property type="molecule type" value="Genomic_DNA"/>
</dbReference>
<evidence type="ECO:0000313" key="3">
    <source>
        <dbReference type="EnsemblMetazoa" id="ASIC013074-PA"/>
    </source>
</evidence>
<evidence type="ECO:0000313" key="2">
    <source>
        <dbReference type="EMBL" id="KFB45135.1"/>
    </source>
</evidence>
<dbReference type="AlphaFoldDB" id="A0A084W4J1"/>
<name>A0A084W4J1_ANOSI</name>
<dbReference type="EMBL" id="KE525299">
    <property type="protein sequence ID" value="KFB45135.1"/>
    <property type="molecule type" value="Genomic_DNA"/>
</dbReference>
<accession>A0A084W4J1</accession>
<organism evidence="2">
    <name type="scientific">Anopheles sinensis</name>
    <name type="common">Mosquito</name>
    <dbReference type="NCBI Taxonomy" id="74873"/>
    <lineage>
        <taxon>Eukaryota</taxon>
        <taxon>Metazoa</taxon>
        <taxon>Ecdysozoa</taxon>
        <taxon>Arthropoda</taxon>
        <taxon>Hexapoda</taxon>
        <taxon>Insecta</taxon>
        <taxon>Pterygota</taxon>
        <taxon>Neoptera</taxon>
        <taxon>Endopterygota</taxon>
        <taxon>Diptera</taxon>
        <taxon>Nematocera</taxon>
        <taxon>Culicoidea</taxon>
        <taxon>Culicidae</taxon>
        <taxon>Anophelinae</taxon>
        <taxon>Anopheles</taxon>
    </lineage>
</organism>
<sequence>MGFPPAPAYGGGHGVRRGVDGDFLIGATRGRLFENGTSSASTSQTPPQTEPLGGRFSSRSGGSSRVDAGHSRARGNTHCKKQNEKKSLRGFTPSSTIIERSFDARQQSNGSALQCARSDEPKGRSETVLQSKTSPFPCTRWMDGRNGMVRGVANR</sequence>
<dbReference type="Proteomes" id="UP000030765">
    <property type="component" value="Unassembled WGS sequence"/>
</dbReference>
<evidence type="ECO:0000313" key="4">
    <source>
        <dbReference type="Proteomes" id="UP000030765"/>
    </source>
</evidence>
<feature type="region of interest" description="Disordered" evidence="1">
    <location>
        <begin position="34"/>
        <end position="130"/>
    </location>
</feature>
<evidence type="ECO:0000256" key="1">
    <source>
        <dbReference type="SAM" id="MobiDB-lite"/>
    </source>
</evidence>
<feature type="compositionally biased region" description="Polar residues" evidence="1">
    <location>
        <begin position="92"/>
        <end position="112"/>
    </location>
</feature>
<protein>
    <submittedName>
        <fullName evidence="2 3">Uncharacterized protein</fullName>
    </submittedName>
</protein>
<feature type="region of interest" description="Disordered" evidence="1">
    <location>
        <begin position="1"/>
        <end position="20"/>
    </location>
</feature>
<feature type="compositionally biased region" description="Low complexity" evidence="1">
    <location>
        <begin position="37"/>
        <end position="65"/>
    </location>
</feature>
<reference evidence="3" key="2">
    <citation type="submission" date="2020-05" db="UniProtKB">
        <authorList>
            <consortium name="EnsemblMetazoa"/>
        </authorList>
    </citation>
    <scope>IDENTIFICATION</scope>
</reference>
<feature type="compositionally biased region" description="Basic residues" evidence="1">
    <location>
        <begin position="71"/>
        <end position="80"/>
    </location>
</feature>
<proteinExistence type="predicted"/>
<dbReference type="EnsemblMetazoa" id="ASIC013074-RA">
    <property type="protein sequence ID" value="ASIC013074-PA"/>
    <property type="gene ID" value="ASIC013074"/>
</dbReference>